<organism evidence="1 2">
    <name type="scientific">Aureimonas jatrophae</name>
    <dbReference type="NCBI Taxonomy" id="1166073"/>
    <lineage>
        <taxon>Bacteria</taxon>
        <taxon>Pseudomonadati</taxon>
        <taxon>Pseudomonadota</taxon>
        <taxon>Alphaproteobacteria</taxon>
        <taxon>Hyphomicrobiales</taxon>
        <taxon>Aurantimonadaceae</taxon>
        <taxon>Aureimonas</taxon>
    </lineage>
</organism>
<dbReference type="AlphaFoldDB" id="A0A1H0CZM8"/>
<dbReference type="RefSeq" id="WP_090668422.1">
    <property type="nucleotide sequence ID" value="NZ_FNIT01000001.1"/>
</dbReference>
<reference evidence="1 2" key="1">
    <citation type="submission" date="2016-10" db="EMBL/GenBank/DDBJ databases">
        <authorList>
            <person name="de Groot N.N."/>
        </authorList>
    </citation>
    <scope>NUCLEOTIDE SEQUENCE [LARGE SCALE GENOMIC DNA]</scope>
    <source>
        <strain evidence="2">L7-484,KACC 16230,DSM 25025</strain>
    </source>
</reference>
<dbReference type="Gene3D" id="3.40.50.2300">
    <property type="match status" value="2"/>
</dbReference>
<dbReference type="PANTHER" id="PTHR47628">
    <property type="match status" value="1"/>
</dbReference>
<name>A0A1H0CZM8_9HYPH</name>
<evidence type="ECO:0000313" key="2">
    <source>
        <dbReference type="Proteomes" id="UP000198793"/>
    </source>
</evidence>
<dbReference type="EMBL" id="FNIT01000001">
    <property type="protein sequence ID" value="SDN63375.1"/>
    <property type="molecule type" value="Genomic_DNA"/>
</dbReference>
<dbReference type="OrthoDB" id="9802022at2"/>
<accession>A0A1H0CZM8</accession>
<dbReference type="Pfam" id="PF13433">
    <property type="entry name" value="Peripla_BP_5"/>
    <property type="match status" value="1"/>
</dbReference>
<dbReference type="SUPFAM" id="SSF53822">
    <property type="entry name" value="Periplasmic binding protein-like I"/>
    <property type="match status" value="1"/>
</dbReference>
<dbReference type="InterPro" id="IPR028082">
    <property type="entry name" value="Peripla_BP_I"/>
</dbReference>
<dbReference type="Proteomes" id="UP000198793">
    <property type="component" value="Unassembled WGS sequence"/>
</dbReference>
<sequence>MTRLRIPLGLLFSQSGDYARLAREARDGAVAAVAEVNHDPAAGVEFEVFEADPEGRTDRYAPLCAELLRGPVRHIVGCITSWSRKEVIPVLERYDAMLWYAPPYEGFEAHERIVYLGACPNQHIVPLLAYAMPRFGSDAYLVGSNYIWGWEVNRIAREIVGDAGGRILGERYLPMGYTDVTRIIEEIRALRPAFVVNNLIGPSSYAFLEAYHRLGIADASFAPACRPVLSCNLVEDEIAALNGMADGVLVAGPYFQTEGTPSSGARSAFMASAASAVQVLASAARTAASHAPEAVAATFVARRFATSLGEVAVNPQTHHLDLPVRIGRAAGARFEPVWQSPAAVTPDPYLSRYDPRATSRRPALRIVS</sequence>
<evidence type="ECO:0000313" key="1">
    <source>
        <dbReference type="EMBL" id="SDN63375.1"/>
    </source>
</evidence>
<keyword evidence="2" id="KW-1185">Reference proteome</keyword>
<protein>
    <submittedName>
        <fullName evidence="1">Amino acid/amide ABC transporter substrate-binding protein, HAAT family</fullName>
    </submittedName>
</protein>
<dbReference type="PANTHER" id="PTHR47628:SF1">
    <property type="entry name" value="ALIPHATIC AMIDASE EXPRESSION-REGULATING PROTEIN"/>
    <property type="match status" value="1"/>
</dbReference>
<gene>
    <name evidence="1" type="ORF">SAMN05192530_101534</name>
</gene>
<dbReference type="STRING" id="1166073.SAMN05192530_101534"/>
<proteinExistence type="predicted"/>